<dbReference type="GO" id="GO:0003677">
    <property type="term" value="F:DNA binding"/>
    <property type="evidence" value="ECO:0007669"/>
    <property type="project" value="UniProtKB-UniRule"/>
</dbReference>
<sequence length="210" mass="23273">MPRTADPTDIPNRLLAAGHLLFKQQGYNATGVSELAAQAKVPKGSFYNHFESKEAFAVEIIQRYAQGMDATWDAAMATLPAARQASPLAAIRHLFQTFIAHHEQATCPGCLVGNFSAELAESSPACREALDTAMRHWHQRLTALIEQAQQAGEVRRDVQAKALSAFFWNAWQGALLRMKVTHNAKPLKECLRLMLDHFFQPTDVSEVSDS</sequence>
<dbReference type="EMBL" id="SIXI01000002">
    <property type="protein sequence ID" value="TBO32569.1"/>
    <property type="molecule type" value="Genomic_DNA"/>
</dbReference>
<evidence type="ECO:0000256" key="2">
    <source>
        <dbReference type="ARBA" id="ARBA00023125"/>
    </source>
</evidence>
<proteinExistence type="predicted"/>
<keyword evidence="2 4" id="KW-0238">DNA-binding</keyword>
<dbReference type="PRINTS" id="PR00455">
    <property type="entry name" value="HTHTETR"/>
</dbReference>
<dbReference type="InterPro" id="IPR001647">
    <property type="entry name" value="HTH_TetR"/>
</dbReference>
<dbReference type="OrthoDB" id="9809772at2"/>
<dbReference type="Pfam" id="PF16925">
    <property type="entry name" value="TetR_C_13"/>
    <property type="match status" value="1"/>
</dbReference>
<dbReference type="Gene3D" id="1.10.357.10">
    <property type="entry name" value="Tetracycline Repressor, domain 2"/>
    <property type="match status" value="1"/>
</dbReference>
<name>A0A4Q9GZW2_9BURK</name>
<evidence type="ECO:0000256" key="1">
    <source>
        <dbReference type="ARBA" id="ARBA00023015"/>
    </source>
</evidence>
<accession>A0A4Q9GZW2</accession>
<evidence type="ECO:0000256" key="4">
    <source>
        <dbReference type="PROSITE-ProRule" id="PRU00335"/>
    </source>
</evidence>
<dbReference type="PANTHER" id="PTHR47506:SF6">
    <property type="entry name" value="HTH-TYPE TRANSCRIPTIONAL REPRESSOR NEMR"/>
    <property type="match status" value="1"/>
</dbReference>
<keyword evidence="7" id="KW-1185">Reference proteome</keyword>
<dbReference type="Proteomes" id="UP000292120">
    <property type="component" value="Unassembled WGS sequence"/>
</dbReference>
<feature type="domain" description="HTH tetR-type" evidence="5">
    <location>
        <begin position="8"/>
        <end position="68"/>
    </location>
</feature>
<dbReference type="PANTHER" id="PTHR47506">
    <property type="entry name" value="TRANSCRIPTIONAL REGULATORY PROTEIN"/>
    <property type="match status" value="1"/>
</dbReference>
<organism evidence="6 7">
    <name type="scientific">Aquabacterium lacunae</name>
    <dbReference type="NCBI Taxonomy" id="2528630"/>
    <lineage>
        <taxon>Bacteria</taxon>
        <taxon>Pseudomonadati</taxon>
        <taxon>Pseudomonadota</taxon>
        <taxon>Betaproteobacteria</taxon>
        <taxon>Burkholderiales</taxon>
        <taxon>Aquabacterium</taxon>
    </lineage>
</organism>
<protein>
    <submittedName>
        <fullName evidence="6">TetR family transcriptional regulator</fullName>
    </submittedName>
</protein>
<comment type="caution">
    <text evidence="6">The sequence shown here is derived from an EMBL/GenBank/DDBJ whole genome shotgun (WGS) entry which is preliminary data.</text>
</comment>
<dbReference type="Pfam" id="PF00440">
    <property type="entry name" value="TetR_N"/>
    <property type="match status" value="1"/>
</dbReference>
<evidence type="ECO:0000313" key="6">
    <source>
        <dbReference type="EMBL" id="TBO32569.1"/>
    </source>
</evidence>
<dbReference type="PROSITE" id="PS50977">
    <property type="entry name" value="HTH_TETR_2"/>
    <property type="match status" value="1"/>
</dbReference>
<dbReference type="AlphaFoldDB" id="A0A4Q9GZW2"/>
<evidence type="ECO:0000256" key="3">
    <source>
        <dbReference type="ARBA" id="ARBA00023163"/>
    </source>
</evidence>
<evidence type="ECO:0000313" key="7">
    <source>
        <dbReference type="Proteomes" id="UP000292120"/>
    </source>
</evidence>
<keyword evidence="1" id="KW-0805">Transcription regulation</keyword>
<dbReference type="InterPro" id="IPR009057">
    <property type="entry name" value="Homeodomain-like_sf"/>
</dbReference>
<dbReference type="RefSeq" id="WP_130966781.1">
    <property type="nucleotide sequence ID" value="NZ_SIXI01000002.1"/>
</dbReference>
<dbReference type="InterPro" id="IPR011075">
    <property type="entry name" value="TetR_C"/>
</dbReference>
<gene>
    <name evidence="6" type="ORF">EYS42_05105</name>
</gene>
<dbReference type="SUPFAM" id="SSF46689">
    <property type="entry name" value="Homeodomain-like"/>
    <property type="match status" value="1"/>
</dbReference>
<dbReference type="InterPro" id="IPR036271">
    <property type="entry name" value="Tet_transcr_reg_TetR-rel_C_sf"/>
</dbReference>
<evidence type="ECO:0000259" key="5">
    <source>
        <dbReference type="PROSITE" id="PS50977"/>
    </source>
</evidence>
<reference evidence="6 7" key="1">
    <citation type="submission" date="2019-02" db="EMBL/GenBank/DDBJ databases">
        <title>Aquabacterium sp. strain KMB7.</title>
        <authorList>
            <person name="Chen W.-M."/>
        </authorList>
    </citation>
    <scope>NUCLEOTIDE SEQUENCE [LARGE SCALE GENOMIC DNA]</scope>
    <source>
        <strain evidence="6 7">KMB7</strain>
    </source>
</reference>
<keyword evidence="3" id="KW-0804">Transcription</keyword>
<feature type="DNA-binding region" description="H-T-H motif" evidence="4">
    <location>
        <begin position="31"/>
        <end position="50"/>
    </location>
</feature>
<dbReference type="SUPFAM" id="SSF48498">
    <property type="entry name" value="Tetracyclin repressor-like, C-terminal domain"/>
    <property type="match status" value="1"/>
</dbReference>